<evidence type="ECO:0008006" key="3">
    <source>
        <dbReference type="Google" id="ProtNLM"/>
    </source>
</evidence>
<organism evidence="2">
    <name type="scientific">viral metagenome</name>
    <dbReference type="NCBI Taxonomy" id="1070528"/>
    <lineage>
        <taxon>unclassified sequences</taxon>
        <taxon>metagenomes</taxon>
        <taxon>organismal metagenomes</taxon>
    </lineage>
</organism>
<dbReference type="AlphaFoldDB" id="A0A6C0IB15"/>
<keyword evidence="1" id="KW-0812">Transmembrane</keyword>
<reference evidence="2" key="1">
    <citation type="journal article" date="2020" name="Nature">
        <title>Giant virus diversity and host interactions through global metagenomics.</title>
        <authorList>
            <person name="Schulz F."/>
            <person name="Roux S."/>
            <person name="Paez-Espino D."/>
            <person name="Jungbluth S."/>
            <person name="Walsh D.A."/>
            <person name="Denef V.J."/>
            <person name="McMahon K.D."/>
            <person name="Konstantinidis K.T."/>
            <person name="Eloe-Fadrosh E.A."/>
            <person name="Kyrpides N.C."/>
            <person name="Woyke T."/>
        </authorList>
    </citation>
    <scope>NUCLEOTIDE SEQUENCE</scope>
    <source>
        <strain evidence="2">GVMAG-M-3300023184-68</strain>
    </source>
</reference>
<protein>
    <recommendedName>
        <fullName evidence="3">Transmembrane protein</fullName>
    </recommendedName>
</protein>
<feature type="transmembrane region" description="Helical" evidence="1">
    <location>
        <begin position="63"/>
        <end position="84"/>
    </location>
</feature>
<evidence type="ECO:0000256" key="1">
    <source>
        <dbReference type="SAM" id="Phobius"/>
    </source>
</evidence>
<name>A0A6C0IB15_9ZZZZ</name>
<evidence type="ECO:0000313" key="2">
    <source>
        <dbReference type="EMBL" id="QHT90231.1"/>
    </source>
</evidence>
<keyword evidence="1" id="KW-0472">Membrane</keyword>
<dbReference type="EMBL" id="MN740153">
    <property type="protein sequence ID" value="QHT90231.1"/>
    <property type="molecule type" value="Genomic_DNA"/>
</dbReference>
<keyword evidence="1" id="KW-1133">Transmembrane helix</keyword>
<proteinExistence type="predicted"/>
<accession>A0A6C0IB15</accession>
<sequence>MLQANKIRIPLYNNFLKNRRLFDATRVKFCSGANSSGSKATFRVSSEGGFQPPLPERKSLVEYMPIVVVVGSGVGTCIGSYYGYQDSKKDTYTNCIITTICAGWIGGTVGYVFTMFSPVTVPIVIVATIVRQMETVLEPEKKTDVYTLYDKRPT</sequence>